<keyword evidence="1" id="KW-0732">Signal</keyword>
<dbReference type="EMBL" id="JBHLWO010000005">
    <property type="protein sequence ID" value="MFC0321377.1"/>
    <property type="molecule type" value="Genomic_DNA"/>
</dbReference>
<gene>
    <name evidence="3" type="ORF">ACFFI0_23875</name>
</gene>
<accession>A0ABV6HR66</accession>
<keyword evidence="3" id="KW-0456">Lyase</keyword>
<dbReference type="InterPro" id="IPR027946">
    <property type="entry name" value="Ogl_dom"/>
</dbReference>
<dbReference type="Pfam" id="PF14583">
    <property type="entry name" value="Pectate_lyase22"/>
    <property type="match status" value="1"/>
</dbReference>
<proteinExistence type="predicted"/>
<sequence>MKKHLLFFFALLQVAILPAQPLLETGGKEMPDEWVDNVTHHRVMRLVRRQGINLSFYFHNNPFVGNEMVFYGSNERQKESYTGELKNKAQEIYNLNVKDKQLYVVNLENLKVRRLTQESGKIQGEIVHAKSGKVYYQCQDSVFSVAVKTGKKELIFVFPADFKASITTINADASLLGGAYATEEEKEISKRYPEKSQYFNRIYEARLPRTLFTIDIKTRQLQKIFTDSAWLNHVQFSPTDPNLLMFCHEGPWHKVDRIWTINVKTKATPKLIHKRSMDMEIAGHEWFSKNGNYIWYDLQLPRGQTFFVSGTDLKTGKEIKYQLQRNEWSVHYTSAVDDKTFAGDGGDPGSVAKAPDGQYIYLFKPQGDHFEAERLVNMKHHNYKLEPNVHYSPDGKWIIFRANFEGFEGIYAVEIEKRRTNDSQ</sequence>
<dbReference type="Proteomes" id="UP001589774">
    <property type="component" value="Unassembled WGS sequence"/>
</dbReference>
<dbReference type="Gene3D" id="2.130.10.10">
    <property type="entry name" value="YVTN repeat-like/Quinoprotein amine dehydrogenase"/>
    <property type="match status" value="1"/>
</dbReference>
<feature type="domain" description="Oligogalacturonate lyase" evidence="2">
    <location>
        <begin position="102"/>
        <end position="415"/>
    </location>
</feature>
<evidence type="ECO:0000256" key="1">
    <source>
        <dbReference type="SAM" id="SignalP"/>
    </source>
</evidence>
<feature type="chain" id="PRO_5045415893" evidence="1">
    <location>
        <begin position="20"/>
        <end position="424"/>
    </location>
</feature>
<dbReference type="InterPro" id="IPR015943">
    <property type="entry name" value="WD40/YVTN_repeat-like_dom_sf"/>
</dbReference>
<name>A0ABV6HR66_9SPHI</name>
<evidence type="ECO:0000259" key="2">
    <source>
        <dbReference type="Pfam" id="PF14583"/>
    </source>
</evidence>
<protein>
    <submittedName>
        <fullName evidence="3">Oligogalacturonate lyase family protein</fullName>
    </submittedName>
</protein>
<organism evidence="3 4">
    <name type="scientific">Olivibacter oleidegradans</name>
    <dbReference type="NCBI Taxonomy" id="760123"/>
    <lineage>
        <taxon>Bacteria</taxon>
        <taxon>Pseudomonadati</taxon>
        <taxon>Bacteroidota</taxon>
        <taxon>Sphingobacteriia</taxon>
        <taxon>Sphingobacteriales</taxon>
        <taxon>Sphingobacteriaceae</taxon>
        <taxon>Olivibacter</taxon>
    </lineage>
</organism>
<keyword evidence="4" id="KW-1185">Reference proteome</keyword>
<dbReference type="RefSeq" id="WP_130858176.1">
    <property type="nucleotide sequence ID" value="NZ_JBHLWO010000005.1"/>
</dbReference>
<dbReference type="GO" id="GO:0016829">
    <property type="term" value="F:lyase activity"/>
    <property type="evidence" value="ECO:0007669"/>
    <property type="project" value="UniProtKB-KW"/>
</dbReference>
<reference evidence="3 4" key="1">
    <citation type="submission" date="2024-09" db="EMBL/GenBank/DDBJ databases">
        <authorList>
            <person name="Sun Q."/>
            <person name="Mori K."/>
        </authorList>
    </citation>
    <scope>NUCLEOTIDE SEQUENCE [LARGE SCALE GENOMIC DNA]</scope>
    <source>
        <strain evidence="3 4">CCM 7765</strain>
    </source>
</reference>
<feature type="signal peptide" evidence="1">
    <location>
        <begin position="1"/>
        <end position="19"/>
    </location>
</feature>
<comment type="caution">
    <text evidence="3">The sequence shown here is derived from an EMBL/GenBank/DDBJ whole genome shotgun (WGS) entry which is preliminary data.</text>
</comment>
<evidence type="ECO:0000313" key="3">
    <source>
        <dbReference type="EMBL" id="MFC0321377.1"/>
    </source>
</evidence>
<evidence type="ECO:0000313" key="4">
    <source>
        <dbReference type="Proteomes" id="UP001589774"/>
    </source>
</evidence>
<dbReference type="SUPFAM" id="SSF82171">
    <property type="entry name" value="DPP6 N-terminal domain-like"/>
    <property type="match status" value="1"/>
</dbReference>